<protein>
    <submittedName>
        <fullName evidence="1">Uncharacterized protein</fullName>
    </submittedName>
</protein>
<reference evidence="1 2" key="1">
    <citation type="submission" date="2018-06" db="EMBL/GenBank/DDBJ databases">
        <title>Genomic insight into two independent archaeal endosymbiosis events.</title>
        <authorList>
            <person name="Lind A.E."/>
            <person name="Lewis W.H."/>
            <person name="Spang A."/>
            <person name="Guy L."/>
            <person name="Embley M.T."/>
            <person name="Ettema T.J.G."/>
        </authorList>
    </citation>
    <scope>NUCLEOTIDE SEQUENCE [LARGE SCALE GENOMIC DNA]</scope>
    <source>
        <strain evidence="1">NOE</strain>
    </source>
</reference>
<dbReference type="AlphaFoldDB" id="A0A366MBT0"/>
<accession>A0A366MBT0</accession>
<keyword evidence="2" id="KW-1185">Reference proteome</keyword>
<evidence type="ECO:0000313" key="2">
    <source>
        <dbReference type="Proteomes" id="UP000253099"/>
    </source>
</evidence>
<evidence type="ECO:0000313" key="1">
    <source>
        <dbReference type="EMBL" id="RBQ23686.1"/>
    </source>
</evidence>
<dbReference type="EMBL" id="NIZT01000020">
    <property type="protein sequence ID" value="RBQ23686.1"/>
    <property type="molecule type" value="Genomic_DNA"/>
</dbReference>
<name>A0A366MBT0_9EURY</name>
<proteinExistence type="predicted"/>
<comment type="caution">
    <text evidence="1">The sequence shown here is derived from an EMBL/GenBank/DDBJ whole genome shotgun (WGS) entry which is preliminary data.</text>
</comment>
<gene>
    <name evidence="1" type="ORF">ALNOE001_07510</name>
</gene>
<organism evidence="1 2">
    <name type="scientific">Candidatus Methanobinarius endosymbioticus</name>
    <dbReference type="NCBI Taxonomy" id="2006182"/>
    <lineage>
        <taxon>Archaea</taxon>
        <taxon>Methanobacteriati</taxon>
        <taxon>Methanobacteriota</taxon>
        <taxon>Methanomada group</taxon>
        <taxon>Methanobacteria</taxon>
        <taxon>Methanobacteriales</taxon>
        <taxon>Methanobacteriaceae</taxon>
        <taxon>Candidatus Methanobinarius</taxon>
    </lineage>
</organism>
<sequence>MKNMLFINMRGLNGRKNKKYKEIIAILGIATIILCGAIGTGIINYNGDLSSGILGLTSKVDTLDKTLVDNDGSKFKSQDEMNVAKAASKKFVGSKKAKVYHTNGVDMLNN</sequence>
<dbReference type="Proteomes" id="UP000253099">
    <property type="component" value="Unassembled WGS sequence"/>
</dbReference>